<protein>
    <submittedName>
        <fullName evidence="3">Putative membrane protein C2G11.09</fullName>
    </submittedName>
</protein>
<feature type="transmembrane region" description="Helical" evidence="1">
    <location>
        <begin position="6"/>
        <end position="28"/>
    </location>
</feature>
<dbReference type="OrthoDB" id="547599at2759"/>
<comment type="caution">
    <text evidence="3">The sequence shown here is derived from an EMBL/GenBank/DDBJ whole genome shotgun (WGS) entry which is preliminary data.</text>
</comment>
<dbReference type="EMBL" id="PGGS01005228">
    <property type="protein sequence ID" value="PNG74404.1"/>
    <property type="molecule type" value="Genomic_DNA"/>
</dbReference>
<dbReference type="PANTHER" id="PTHR13018:SF5">
    <property type="entry name" value="RE44586P"/>
    <property type="match status" value="1"/>
</dbReference>
<evidence type="ECO:0000313" key="4">
    <source>
        <dbReference type="Proteomes" id="UP000236333"/>
    </source>
</evidence>
<name>A0A2J7XF38_9CHLO</name>
<accession>A0A2J7XF38</accession>
<evidence type="ECO:0000313" key="3">
    <source>
        <dbReference type="EMBL" id="PNG74404.1"/>
    </source>
</evidence>
<proteinExistence type="predicted"/>
<feature type="transmembrane region" description="Helical" evidence="1">
    <location>
        <begin position="48"/>
        <end position="70"/>
    </location>
</feature>
<dbReference type="PANTHER" id="PTHR13018">
    <property type="entry name" value="PROBABLE MEMBRANE PROTEIN DUF221-RELATED"/>
    <property type="match status" value="1"/>
</dbReference>
<keyword evidence="1" id="KW-0812">Transmembrane</keyword>
<evidence type="ECO:0000256" key="1">
    <source>
        <dbReference type="SAM" id="Phobius"/>
    </source>
</evidence>
<keyword evidence="4" id="KW-1185">Reference proteome</keyword>
<keyword evidence="1" id="KW-0472">Membrane</keyword>
<reference evidence="3 4" key="1">
    <citation type="journal article" date="2017" name="Mol. Biol. Evol.">
        <title>The 4-celled Tetrabaena socialis nuclear genome reveals the essential components for genetic control of cell number at the origin of multicellularity in the volvocine lineage.</title>
        <authorList>
            <person name="Featherston J."/>
            <person name="Arakaki Y."/>
            <person name="Hanschen E.R."/>
            <person name="Ferris P.J."/>
            <person name="Michod R.E."/>
            <person name="Olson B.J.S.C."/>
            <person name="Nozaki H."/>
            <person name="Durand P.M."/>
        </authorList>
    </citation>
    <scope>NUCLEOTIDE SEQUENCE [LARGE SCALE GENOMIC DNA]</scope>
    <source>
        <strain evidence="3 4">NIES-571</strain>
    </source>
</reference>
<feature type="transmembrane region" description="Helical" evidence="1">
    <location>
        <begin position="123"/>
        <end position="145"/>
    </location>
</feature>
<dbReference type="Proteomes" id="UP000236333">
    <property type="component" value="Unassembled WGS sequence"/>
</dbReference>
<dbReference type="InterPro" id="IPR003864">
    <property type="entry name" value="CSC1/OSCA1-like_7TM"/>
</dbReference>
<sequence>RLHAAQTFSCINPIMCPVALVYFIVNYIGERYNNIYVFRRDYESAGKLWKTTFSCINPIICPAALAYFMVTYLGERYNNIYVFRRDYESAGKLWKTVYGQVMVGLYIMQLTMLGLLGLKKFPFAALAVPLLLFTVGCHFSTFALYRQPW</sequence>
<dbReference type="AlphaFoldDB" id="A0A2J7XF38"/>
<dbReference type="Pfam" id="PF02714">
    <property type="entry name" value="RSN1_7TM"/>
    <property type="match status" value="1"/>
</dbReference>
<feature type="non-terminal residue" evidence="3">
    <location>
        <position position="1"/>
    </location>
</feature>
<keyword evidence="1" id="KW-1133">Transmembrane helix</keyword>
<dbReference type="GO" id="GO:0005227">
    <property type="term" value="F:calcium-activated cation channel activity"/>
    <property type="evidence" value="ECO:0007669"/>
    <property type="project" value="InterPro"/>
</dbReference>
<gene>
    <name evidence="3" type="ORF">TSOC_015387</name>
</gene>
<evidence type="ECO:0000259" key="2">
    <source>
        <dbReference type="Pfam" id="PF02714"/>
    </source>
</evidence>
<feature type="transmembrane region" description="Helical" evidence="1">
    <location>
        <begin position="97"/>
        <end position="116"/>
    </location>
</feature>
<dbReference type="InterPro" id="IPR045122">
    <property type="entry name" value="Csc1-like"/>
</dbReference>
<organism evidence="3 4">
    <name type="scientific">Tetrabaena socialis</name>
    <dbReference type="NCBI Taxonomy" id="47790"/>
    <lineage>
        <taxon>Eukaryota</taxon>
        <taxon>Viridiplantae</taxon>
        <taxon>Chlorophyta</taxon>
        <taxon>core chlorophytes</taxon>
        <taxon>Chlorophyceae</taxon>
        <taxon>CS clade</taxon>
        <taxon>Chlamydomonadales</taxon>
        <taxon>Tetrabaenaceae</taxon>
        <taxon>Tetrabaena</taxon>
    </lineage>
</organism>
<dbReference type="GO" id="GO:0005886">
    <property type="term" value="C:plasma membrane"/>
    <property type="evidence" value="ECO:0007669"/>
    <property type="project" value="TreeGrafter"/>
</dbReference>
<feature type="domain" description="CSC1/OSCA1-like 7TM region" evidence="2">
    <location>
        <begin position="52"/>
        <end position="116"/>
    </location>
</feature>